<keyword evidence="9 17" id="KW-0418">Kinase</keyword>
<evidence type="ECO:0000256" key="9">
    <source>
        <dbReference type="ARBA" id="ARBA00022777"/>
    </source>
</evidence>
<keyword evidence="10" id="KW-0067">ATP-binding</keyword>
<keyword evidence="8" id="KW-0547">Nucleotide-binding</keyword>
<dbReference type="SMART" id="SM00387">
    <property type="entry name" value="HATPase_c"/>
    <property type="match status" value="1"/>
</dbReference>
<dbReference type="SUPFAM" id="SSF158472">
    <property type="entry name" value="HAMP domain-like"/>
    <property type="match status" value="1"/>
</dbReference>
<evidence type="ECO:0000256" key="12">
    <source>
        <dbReference type="ARBA" id="ARBA00023012"/>
    </source>
</evidence>
<accession>A0A3N1XYZ2</accession>
<dbReference type="GO" id="GO:0005886">
    <property type="term" value="C:plasma membrane"/>
    <property type="evidence" value="ECO:0007669"/>
    <property type="project" value="UniProtKB-SubCell"/>
</dbReference>
<dbReference type="Gene3D" id="1.10.287.130">
    <property type="match status" value="1"/>
</dbReference>
<comment type="subcellular location">
    <subcellularLocation>
        <location evidence="2">Cell membrane</location>
        <topology evidence="2">Multi-pass membrane protein</topology>
    </subcellularLocation>
</comment>
<dbReference type="EC" id="2.7.13.3" evidence="3"/>
<dbReference type="Pfam" id="PF02518">
    <property type="entry name" value="HATPase_c"/>
    <property type="match status" value="1"/>
</dbReference>
<evidence type="ECO:0000259" key="16">
    <source>
        <dbReference type="PROSITE" id="PS50885"/>
    </source>
</evidence>
<dbReference type="PANTHER" id="PTHR45528">
    <property type="entry name" value="SENSOR HISTIDINE KINASE CPXA"/>
    <property type="match status" value="1"/>
</dbReference>
<evidence type="ECO:0000313" key="17">
    <source>
        <dbReference type="EMBL" id="ROR31813.1"/>
    </source>
</evidence>
<feature type="domain" description="HAMP" evidence="16">
    <location>
        <begin position="184"/>
        <end position="235"/>
    </location>
</feature>
<gene>
    <name evidence="17" type="ORF">EDD66_101432</name>
</gene>
<dbReference type="PROSITE" id="PS50109">
    <property type="entry name" value="HIS_KIN"/>
    <property type="match status" value="1"/>
</dbReference>
<keyword evidence="11 14" id="KW-1133">Transmembrane helix</keyword>
<feature type="domain" description="Histidine kinase" evidence="15">
    <location>
        <begin position="250"/>
        <end position="459"/>
    </location>
</feature>
<sequence length="459" mass="52543">MKLWIKIFLSTLILSVATLSASIYFMINNTHLENVKREEERSLSELDAIELSILNSLDITTTSKETIKTVLSRFDDYYSQKDIHLILYQGQERIYNGLGTIDEADYKDLLTADENNKMAHIIENDSKHYILISTMISPDNNSILIYARNISYIYISRTQNIHLALTLTIIVTIILGLFSYLYSKWITSPLRILQKGAIKISQGDYSERIPKTKDEFNDLGIAFNNMAVAVETRTLELEDRANEKQTFIDDLAHEMNTPLTSIQGYSEFLLNVNTTNEQRLIAANSIHMEAKRMKEIYNKLMTLTLAREKQIDLSMVNLEELFNDLKDTFYHQLVEKKITFLSNIQIENITMDKTLIYILLSNLIKNSIQALPNRGTIQLSGYEENHKPVIEIWDNGHGIPADKINMVTMPFYRVDKSRSRKTGGAGLGLSICKNIAQLHGIELIIDSKEEIGTVIKINF</sequence>
<evidence type="ECO:0000256" key="4">
    <source>
        <dbReference type="ARBA" id="ARBA00022475"/>
    </source>
</evidence>
<dbReference type="InterPro" id="IPR003594">
    <property type="entry name" value="HATPase_dom"/>
</dbReference>
<comment type="caution">
    <text evidence="17">The sequence shown here is derived from an EMBL/GenBank/DDBJ whole genome shotgun (WGS) entry which is preliminary data.</text>
</comment>
<evidence type="ECO:0000256" key="2">
    <source>
        <dbReference type="ARBA" id="ARBA00004651"/>
    </source>
</evidence>
<dbReference type="EMBL" id="RJVG01000001">
    <property type="protein sequence ID" value="ROR31813.1"/>
    <property type="molecule type" value="Genomic_DNA"/>
</dbReference>
<dbReference type="InterPro" id="IPR003661">
    <property type="entry name" value="HisK_dim/P_dom"/>
</dbReference>
<organism evidence="17 18">
    <name type="scientific">Mobilisporobacter senegalensis</name>
    <dbReference type="NCBI Taxonomy" id="1329262"/>
    <lineage>
        <taxon>Bacteria</taxon>
        <taxon>Bacillati</taxon>
        <taxon>Bacillota</taxon>
        <taxon>Clostridia</taxon>
        <taxon>Lachnospirales</taxon>
        <taxon>Lachnospiraceae</taxon>
        <taxon>Mobilisporobacter</taxon>
    </lineage>
</organism>
<evidence type="ECO:0000256" key="8">
    <source>
        <dbReference type="ARBA" id="ARBA00022741"/>
    </source>
</evidence>
<dbReference type="AlphaFoldDB" id="A0A3N1XYZ2"/>
<evidence type="ECO:0000256" key="13">
    <source>
        <dbReference type="ARBA" id="ARBA00023136"/>
    </source>
</evidence>
<evidence type="ECO:0000256" key="3">
    <source>
        <dbReference type="ARBA" id="ARBA00012438"/>
    </source>
</evidence>
<dbReference type="GO" id="GO:0005524">
    <property type="term" value="F:ATP binding"/>
    <property type="evidence" value="ECO:0007669"/>
    <property type="project" value="UniProtKB-KW"/>
</dbReference>
<dbReference type="CDD" id="cd00082">
    <property type="entry name" value="HisKA"/>
    <property type="match status" value="1"/>
</dbReference>
<dbReference type="PANTHER" id="PTHR45528:SF1">
    <property type="entry name" value="SENSOR HISTIDINE KINASE CPXA"/>
    <property type="match status" value="1"/>
</dbReference>
<evidence type="ECO:0000256" key="14">
    <source>
        <dbReference type="SAM" id="Phobius"/>
    </source>
</evidence>
<dbReference type="Pfam" id="PF00512">
    <property type="entry name" value="HisKA"/>
    <property type="match status" value="1"/>
</dbReference>
<dbReference type="PRINTS" id="PR00344">
    <property type="entry name" value="BCTRLSENSOR"/>
</dbReference>
<dbReference type="Gene3D" id="3.30.565.10">
    <property type="entry name" value="Histidine kinase-like ATPase, C-terminal domain"/>
    <property type="match status" value="1"/>
</dbReference>
<feature type="transmembrane region" description="Helical" evidence="14">
    <location>
        <begin position="161"/>
        <end position="182"/>
    </location>
</feature>
<protein>
    <recommendedName>
        <fullName evidence="3">histidine kinase</fullName>
        <ecNumber evidence="3">2.7.13.3</ecNumber>
    </recommendedName>
</protein>
<dbReference type="InterPro" id="IPR004358">
    <property type="entry name" value="Sig_transdc_His_kin-like_C"/>
</dbReference>
<dbReference type="InterPro" id="IPR003660">
    <property type="entry name" value="HAMP_dom"/>
</dbReference>
<evidence type="ECO:0000256" key="6">
    <source>
        <dbReference type="ARBA" id="ARBA00022679"/>
    </source>
</evidence>
<dbReference type="PROSITE" id="PS50885">
    <property type="entry name" value="HAMP"/>
    <property type="match status" value="1"/>
</dbReference>
<dbReference type="InterPro" id="IPR050398">
    <property type="entry name" value="HssS/ArlS-like"/>
</dbReference>
<comment type="catalytic activity">
    <reaction evidence="1">
        <text>ATP + protein L-histidine = ADP + protein N-phospho-L-histidine.</text>
        <dbReference type="EC" id="2.7.13.3"/>
    </reaction>
</comment>
<name>A0A3N1XYZ2_9FIRM</name>
<dbReference type="SUPFAM" id="SSF55874">
    <property type="entry name" value="ATPase domain of HSP90 chaperone/DNA topoisomerase II/histidine kinase"/>
    <property type="match status" value="1"/>
</dbReference>
<reference evidence="17 18" key="1">
    <citation type="submission" date="2018-11" db="EMBL/GenBank/DDBJ databases">
        <title>Genomic Encyclopedia of Type Strains, Phase IV (KMG-IV): sequencing the most valuable type-strain genomes for metagenomic binning, comparative biology and taxonomic classification.</title>
        <authorList>
            <person name="Goeker M."/>
        </authorList>
    </citation>
    <scope>NUCLEOTIDE SEQUENCE [LARGE SCALE GENOMIC DNA]</scope>
    <source>
        <strain evidence="17 18">DSM 26537</strain>
    </source>
</reference>
<dbReference type="SMART" id="SM00304">
    <property type="entry name" value="HAMP"/>
    <property type="match status" value="1"/>
</dbReference>
<evidence type="ECO:0000259" key="15">
    <source>
        <dbReference type="PROSITE" id="PS50109"/>
    </source>
</evidence>
<dbReference type="Pfam" id="PF00672">
    <property type="entry name" value="HAMP"/>
    <property type="match status" value="1"/>
</dbReference>
<keyword evidence="5" id="KW-0597">Phosphoprotein</keyword>
<keyword evidence="7 14" id="KW-0812">Transmembrane</keyword>
<keyword evidence="6" id="KW-0808">Transferase</keyword>
<dbReference type="CDD" id="cd00075">
    <property type="entry name" value="HATPase"/>
    <property type="match status" value="1"/>
</dbReference>
<dbReference type="SMART" id="SM00388">
    <property type="entry name" value="HisKA"/>
    <property type="match status" value="1"/>
</dbReference>
<dbReference type="CDD" id="cd06225">
    <property type="entry name" value="HAMP"/>
    <property type="match status" value="1"/>
</dbReference>
<evidence type="ECO:0000256" key="5">
    <source>
        <dbReference type="ARBA" id="ARBA00022553"/>
    </source>
</evidence>
<dbReference type="InterPro" id="IPR005467">
    <property type="entry name" value="His_kinase_dom"/>
</dbReference>
<evidence type="ECO:0000256" key="1">
    <source>
        <dbReference type="ARBA" id="ARBA00000085"/>
    </source>
</evidence>
<dbReference type="GO" id="GO:0000155">
    <property type="term" value="F:phosphorelay sensor kinase activity"/>
    <property type="evidence" value="ECO:0007669"/>
    <property type="project" value="InterPro"/>
</dbReference>
<evidence type="ECO:0000256" key="10">
    <source>
        <dbReference type="ARBA" id="ARBA00022840"/>
    </source>
</evidence>
<dbReference type="Gene3D" id="6.10.340.10">
    <property type="match status" value="1"/>
</dbReference>
<evidence type="ECO:0000256" key="11">
    <source>
        <dbReference type="ARBA" id="ARBA00022989"/>
    </source>
</evidence>
<keyword evidence="13 14" id="KW-0472">Membrane</keyword>
<proteinExistence type="predicted"/>
<keyword evidence="12" id="KW-0902">Two-component regulatory system</keyword>
<dbReference type="Proteomes" id="UP000273083">
    <property type="component" value="Unassembled WGS sequence"/>
</dbReference>
<keyword evidence="18" id="KW-1185">Reference proteome</keyword>
<dbReference type="InterPro" id="IPR036890">
    <property type="entry name" value="HATPase_C_sf"/>
</dbReference>
<dbReference type="RefSeq" id="WP_170164216.1">
    <property type="nucleotide sequence ID" value="NZ_RJVG01000001.1"/>
</dbReference>
<evidence type="ECO:0000313" key="18">
    <source>
        <dbReference type="Proteomes" id="UP000273083"/>
    </source>
</evidence>
<dbReference type="InterPro" id="IPR036097">
    <property type="entry name" value="HisK_dim/P_sf"/>
</dbReference>
<keyword evidence="4" id="KW-1003">Cell membrane</keyword>
<evidence type="ECO:0000256" key="7">
    <source>
        <dbReference type="ARBA" id="ARBA00022692"/>
    </source>
</evidence>
<dbReference type="SUPFAM" id="SSF47384">
    <property type="entry name" value="Homodimeric domain of signal transducing histidine kinase"/>
    <property type="match status" value="1"/>
</dbReference>